<evidence type="ECO:0000259" key="5">
    <source>
        <dbReference type="PROSITE" id="PS51718"/>
    </source>
</evidence>
<dbReference type="PRINTS" id="PR00195">
    <property type="entry name" value="DYNAMIN"/>
</dbReference>
<dbReference type="CDD" id="cd08771">
    <property type="entry name" value="DLP_1"/>
    <property type="match status" value="1"/>
</dbReference>
<dbReference type="STRING" id="268505.A0A2A9PFM6"/>
<organism evidence="6 7">
    <name type="scientific">Ophiocordyceps unilateralis</name>
    <name type="common">Zombie-ant fungus</name>
    <name type="synonym">Torrubia unilateralis</name>
    <dbReference type="NCBI Taxonomy" id="268505"/>
    <lineage>
        <taxon>Eukaryota</taxon>
        <taxon>Fungi</taxon>
        <taxon>Dikarya</taxon>
        <taxon>Ascomycota</taxon>
        <taxon>Pezizomycotina</taxon>
        <taxon>Sordariomycetes</taxon>
        <taxon>Hypocreomycetidae</taxon>
        <taxon>Hypocreales</taxon>
        <taxon>Ophiocordycipitaceae</taxon>
        <taxon>Ophiocordyceps</taxon>
    </lineage>
</organism>
<evidence type="ECO:0000259" key="4">
    <source>
        <dbReference type="PROSITE" id="PS51388"/>
    </source>
</evidence>
<dbReference type="InterPro" id="IPR030381">
    <property type="entry name" value="G_DYNAMIN_dom"/>
</dbReference>
<dbReference type="GO" id="GO:0006897">
    <property type="term" value="P:endocytosis"/>
    <property type="evidence" value="ECO:0007669"/>
    <property type="project" value="TreeGrafter"/>
</dbReference>
<dbReference type="InterPro" id="IPR027417">
    <property type="entry name" value="P-loop_NTPase"/>
</dbReference>
<sequence length="725" mass="81306">MADAGLGNASLLAKIDKLRELNVGALVPLPQLVVVGDQSSGKSSVLESLTGFSFPQDVGLCTRYATQITCARDPVQSVTVSIIPRPDADDKLKTKLLGFHRQLLELSNENLATVFQEANAAMGISMVTADESEKPEGDDKCDDESEMSDDLGGGAFSQDILKIEVHGPDQSHVTVIDVPGIFRNSTPGLTTETDIMLVRNMVQSYMNNRRTIILAVIPCNVDIATQEILKLAEAADPEGVRTMGVLTKPDLATEAATRNAVIDLVQGKRNTLKLGYYVVKNRGADDKTSSLGKCVKKEAAFFMAPPWTRISDRCGVSALKDRLRRLLMTLAKRELPQVKTEIEEGLRRCRAELNTMGPSRGDQYTQRQYLGKLATRFQTVAFAALNALYTGEEIFKTDPDLRLITRIIKLNEAFAEVFLTKGHRQLFGISGEVRKCPLLKNDDIGPNVENLPRKRYSELGSIILTDKLSCDLPSEEPISICIKDVYHWSRGPELGTFGGTILSSVFQKQSERWESLALWHESNAIVLVHDFIFQLLAHLCPEEQVRDQLWNDLLVPKLSERYRKAMDHVRFLLRIECGARPSTFNHQFTKILQDKRRRRAYKPILQHKQEMPDSAPVVPLHLIQGAIHEKSNEQHVCEDVLDTLTSYYDIARERFVDVMCQQAINHFLLEGDECPMKVFTPEFVMGLNPDQLETIAGEDEDTKEQRQALETRAHRLEEALKVLRG</sequence>
<dbReference type="GO" id="GO:0048312">
    <property type="term" value="P:intracellular distribution of mitochondria"/>
    <property type="evidence" value="ECO:0007669"/>
    <property type="project" value="TreeGrafter"/>
</dbReference>
<dbReference type="SMART" id="SM00053">
    <property type="entry name" value="DYNc"/>
    <property type="match status" value="1"/>
</dbReference>
<feature type="domain" description="Dynamin-type G" evidence="5">
    <location>
        <begin position="26"/>
        <end position="336"/>
    </location>
</feature>
<dbReference type="GO" id="GO:0003924">
    <property type="term" value="F:GTPase activity"/>
    <property type="evidence" value="ECO:0007669"/>
    <property type="project" value="InterPro"/>
</dbReference>
<evidence type="ECO:0000313" key="7">
    <source>
        <dbReference type="Proteomes" id="UP000037136"/>
    </source>
</evidence>
<dbReference type="GO" id="GO:0016559">
    <property type="term" value="P:peroxisome fission"/>
    <property type="evidence" value="ECO:0007669"/>
    <property type="project" value="TreeGrafter"/>
</dbReference>
<dbReference type="Proteomes" id="UP000037136">
    <property type="component" value="Unassembled WGS sequence"/>
</dbReference>
<dbReference type="PROSITE" id="PS51718">
    <property type="entry name" value="G_DYNAMIN_2"/>
    <property type="match status" value="1"/>
</dbReference>
<dbReference type="InterPro" id="IPR003130">
    <property type="entry name" value="GED"/>
</dbReference>
<reference evidence="6 7" key="2">
    <citation type="journal article" date="2017" name="Sci. Rep.">
        <title>Ant-infecting Ophiocordyceps genomes reveal a high diversity of potential behavioral manipulation genes and a possible major role for enterotoxins.</title>
        <authorList>
            <person name="de Bekker C."/>
            <person name="Ohm R.A."/>
            <person name="Evans H.C."/>
            <person name="Brachmann A."/>
            <person name="Hughes D.P."/>
        </authorList>
    </citation>
    <scope>NUCLEOTIDE SEQUENCE [LARGE SCALE GENOMIC DNA]</scope>
    <source>
        <strain evidence="6 7">SC16a</strain>
    </source>
</reference>
<dbReference type="GO" id="GO:0008017">
    <property type="term" value="F:microtubule binding"/>
    <property type="evidence" value="ECO:0007669"/>
    <property type="project" value="TreeGrafter"/>
</dbReference>
<dbReference type="FunFam" id="3.40.50.300:FF:001425">
    <property type="entry name" value="Dynamin GTPase, putative"/>
    <property type="match status" value="1"/>
</dbReference>
<dbReference type="InterPro" id="IPR045063">
    <property type="entry name" value="Dynamin_N"/>
</dbReference>
<dbReference type="InterPro" id="IPR001401">
    <property type="entry name" value="Dynamin_GTPase"/>
</dbReference>
<gene>
    <name evidence="6" type="ORF">XA68_11178</name>
</gene>
<accession>A0A2A9PFM6</accession>
<dbReference type="Pfam" id="PF01031">
    <property type="entry name" value="Dynamin_M"/>
    <property type="match status" value="1"/>
</dbReference>
<dbReference type="GO" id="GO:0005739">
    <property type="term" value="C:mitochondrion"/>
    <property type="evidence" value="ECO:0007669"/>
    <property type="project" value="TreeGrafter"/>
</dbReference>
<keyword evidence="2" id="KW-0342">GTP-binding</keyword>
<evidence type="ECO:0000256" key="1">
    <source>
        <dbReference type="ARBA" id="ARBA00022741"/>
    </source>
</evidence>
<protein>
    <recommendedName>
        <fullName evidence="8">GED domain-containing protein</fullName>
    </recommendedName>
</protein>
<dbReference type="GO" id="GO:0005874">
    <property type="term" value="C:microtubule"/>
    <property type="evidence" value="ECO:0007669"/>
    <property type="project" value="TreeGrafter"/>
</dbReference>
<evidence type="ECO:0000256" key="2">
    <source>
        <dbReference type="ARBA" id="ARBA00023134"/>
    </source>
</evidence>
<dbReference type="InterPro" id="IPR022812">
    <property type="entry name" value="Dynamin"/>
</dbReference>
<dbReference type="InterPro" id="IPR000375">
    <property type="entry name" value="Dynamin_stalk"/>
</dbReference>
<reference evidence="6 7" key="1">
    <citation type="journal article" date="2015" name="BMC Genomics">
        <title>Gene expression during zombie ant biting behavior reflects the complexity underlying fungal parasitic behavioral manipulation.</title>
        <authorList>
            <person name="de Bekker C."/>
            <person name="Ohm R.A."/>
            <person name="Loreto R.G."/>
            <person name="Sebastian A."/>
            <person name="Albert I."/>
            <person name="Merrow M."/>
            <person name="Brachmann A."/>
            <person name="Hughes D.P."/>
        </authorList>
    </citation>
    <scope>NUCLEOTIDE SEQUENCE [LARGE SCALE GENOMIC DNA]</scope>
    <source>
        <strain evidence="6 7">SC16a</strain>
    </source>
</reference>
<comment type="caution">
    <text evidence="6">The sequence shown here is derived from an EMBL/GenBank/DDBJ whole genome shotgun (WGS) entry which is preliminary data.</text>
</comment>
<name>A0A2A9PFM6_OPHUN</name>
<dbReference type="InterPro" id="IPR020850">
    <property type="entry name" value="GED_dom"/>
</dbReference>
<evidence type="ECO:0008006" key="8">
    <source>
        <dbReference type="Google" id="ProtNLM"/>
    </source>
</evidence>
<dbReference type="GO" id="GO:0000266">
    <property type="term" value="P:mitochondrial fission"/>
    <property type="evidence" value="ECO:0007669"/>
    <property type="project" value="TreeGrafter"/>
</dbReference>
<dbReference type="EMBL" id="LAZP02000138">
    <property type="protein sequence ID" value="PFH60295.1"/>
    <property type="molecule type" value="Genomic_DNA"/>
</dbReference>
<proteinExistence type="predicted"/>
<feature type="region of interest" description="Disordered" evidence="3">
    <location>
        <begin position="130"/>
        <end position="149"/>
    </location>
</feature>
<feature type="domain" description="GED" evidence="4">
    <location>
        <begin position="637"/>
        <end position="725"/>
    </location>
</feature>
<dbReference type="SUPFAM" id="SSF52540">
    <property type="entry name" value="P-loop containing nucleoside triphosphate hydrolases"/>
    <property type="match status" value="1"/>
</dbReference>
<dbReference type="PROSITE" id="PS51388">
    <property type="entry name" value="GED"/>
    <property type="match status" value="1"/>
</dbReference>
<dbReference type="Pfam" id="PF00350">
    <property type="entry name" value="Dynamin_N"/>
    <property type="match status" value="1"/>
</dbReference>
<feature type="compositionally biased region" description="Acidic residues" evidence="3">
    <location>
        <begin position="139"/>
        <end position="149"/>
    </location>
</feature>
<dbReference type="GO" id="GO:0005525">
    <property type="term" value="F:GTP binding"/>
    <property type="evidence" value="ECO:0007669"/>
    <property type="project" value="InterPro"/>
</dbReference>
<evidence type="ECO:0000256" key="3">
    <source>
        <dbReference type="SAM" id="MobiDB-lite"/>
    </source>
</evidence>
<dbReference type="Gene3D" id="3.40.50.300">
    <property type="entry name" value="P-loop containing nucleotide triphosphate hydrolases"/>
    <property type="match status" value="1"/>
</dbReference>
<keyword evidence="7" id="KW-1185">Reference proteome</keyword>
<dbReference type="PANTHER" id="PTHR11566">
    <property type="entry name" value="DYNAMIN"/>
    <property type="match status" value="1"/>
</dbReference>
<dbReference type="AlphaFoldDB" id="A0A2A9PFM6"/>
<dbReference type="OrthoDB" id="415706at2759"/>
<evidence type="ECO:0000313" key="6">
    <source>
        <dbReference type="EMBL" id="PFH60295.1"/>
    </source>
</evidence>
<dbReference type="GO" id="GO:0016020">
    <property type="term" value="C:membrane"/>
    <property type="evidence" value="ECO:0007669"/>
    <property type="project" value="TreeGrafter"/>
</dbReference>
<dbReference type="PANTHER" id="PTHR11566:SF215">
    <property type="entry name" value="DYNAMIN GTPASE"/>
    <property type="match status" value="1"/>
</dbReference>
<keyword evidence="1" id="KW-0547">Nucleotide-binding</keyword>
<dbReference type="Pfam" id="PF02212">
    <property type="entry name" value="GED"/>
    <property type="match status" value="1"/>
</dbReference>